<dbReference type="Proteomes" id="UP000317812">
    <property type="component" value="Chromosome"/>
</dbReference>
<accession>A0AAP9AK47</accession>
<proteinExistence type="predicted"/>
<organism evidence="1 2">
    <name type="scientific">Leclercia adecarboxylata</name>
    <dbReference type="NCBI Taxonomy" id="83655"/>
    <lineage>
        <taxon>Bacteria</taxon>
        <taxon>Pseudomonadati</taxon>
        <taxon>Pseudomonadota</taxon>
        <taxon>Gammaproteobacteria</taxon>
        <taxon>Enterobacterales</taxon>
        <taxon>Enterobacteriaceae</taxon>
        <taxon>Leclercia</taxon>
    </lineage>
</organism>
<gene>
    <name evidence="1" type="ORF">ES815_12870</name>
</gene>
<dbReference type="AlphaFoldDB" id="A0AAP9AK47"/>
<reference evidence="1 2" key="1">
    <citation type="submission" date="2019-01" db="EMBL/GenBank/DDBJ databases">
        <title>Florfenicol resistance in Enterobacteriaceae and whole-genome sequence analysis of florfenicol-resistant Leclercia adecarboxylata strain R25.</title>
        <authorList>
            <person name="Bao Q."/>
            <person name="Ying Y."/>
        </authorList>
    </citation>
    <scope>NUCLEOTIDE SEQUENCE [LARGE SCALE GENOMIC DNA]</scope>
    <source>
        <strain evidence="1 2">R25</strain>
    </source>
</reference>
<protein>
    <submittedName>
        <fullName evidence="1">Uncharacterized protein</fullName>
    </submittedName>
</protein>
<evidence type="ECO:0000313" key="2">
    <source>
        <dbReference type="Proteomes" id="UP000317812"/>
    </source>
</evidence>
<dbReference type="EMBL" id="CP035382">
    <property type="protein sequence ID" value="QDK19147.1"/>
    <property type="molecule type" value="Genomic_DNA"/>
</dbReference>
<name>A0AAP9AK47_9ENTR</name>
<sequence>MATIPTPSYSHFEEDVLHQIITQPLPASADLFDVADACAAFVCVLIDTHDDEASHALYGRLLQALNQFRHLCDEDLSPHLIEQLIAGESVTSCIPDCWQETATLVEYAQALTQALLSNTLPPPVAKSLKGLLHDVVYLLAEFVKEPYLTVH</sequence>
<dbReference type="RefSeq" id="WP_142488120.1">
    <property type="nucleotide sequence ID" value="NZ_CP035382.1"/>
</dbReference>
<evidence type="ECO:0000313" key="1">
    <source>
        <dbReference type="EMBL" id="QDK19147.1"/>
    </source>
</evidence>